<dbReference type="RefSeq" id="XP_026294328.1">
    <property type="nucleotide sequence ID" value="XM_026438543.2"/>
</dbReference>
<dbReference type="PANTHER" id="PTHR12258:SF5">
    <property type="entry name" value="BCDNA.GH02250-RELATED"/>
    <property type="match status" value="1"/>
</dbReference>
<reference evidence="9 10" key="1">
    <citation type="submission" date="2025-04" db="UniProtKB">
        <authorList>
            <consortium name="RefSeq"/>
        </authorList>
    </citation>
    <scope>IDENTIFICATION</scope>
    <source>
        <tissue evidence="9 10">Whole organism</tissue>
    </source>
</reference>
<dbReference type="FunFam" id="3.50.20.20:FF:000001">
    <property type="entry name" value="14 kDa phosphohistidine phosphatase"/>
    <property type="match status" value="1"/>
</dbReference>
<gene>
    <name evidence="9 10" type="primary">LOC113218271</name>
</gene>
<evidence type="ECO:0000313" key="10">
    <source>
        <dbReference type="RefSeq" id="XP_052120857.1"/>
    </source>
</evidence>
<evidence type="ECO:0000256" key="1">
    <source>
        <dbReference type="ARBA" id="ARBA00002508"/>
    </source>
</evidence>
<dbReference type="Gene3D" id="3.50.20.20">
    <property type="entry name" value="Janus/Ocnus"/>
    <property type="match status" value="1"/>
</dbReference>
<dbReference type="GO" id="GO:0005829">
    <property type="term" value="C:cytosol"/>
    <property type="evidence" value="ECO:0007669"/>
    <property type="project" value="TreeGrafter"/>
</dbReference>
<protein>
    <recommendedName>
        <fullName evidence="5">Sex-regulated protein janus-A</fullName>
    </recommendedName>
</protein>
<evidence type="ECO:0000256" key="2">
    <source>
        <dbReference type="ARBA" id="ARBA00010971"/>
    </source>
</evidence>
<dbReference type="InterPro" id="IPR038596">
    <property type="entry name" value="Janus_sf"/>
</dbReference>
<dbReference type="RefSeq" id="XP_052120857.1">
    <property type="nucleotide sequence ID" value="XM_052264897.1"/>
</dbReference>
<dbReference type="Proteomes" id="UP000504606">
    <property type="component" value="Unplaced"/>
</dbReference>
<keyword evidence="4" id="KW-0726">Sexual differentiation</keyword>
<accession>A0A6J1TM05</accession>
<dbReference type="PANTHER" id="PTHR12258">
    <property type="entry name" value="JANUS-A/JANUS-B"/>
    <property type="match status" value="1"/>
</dbReference>
<keyword evidence="8" id="KW-1185">Reference proteome</keyword>
<keyword evidence="3" id="KW-0221">Differentiation</keyword>
<dbReference type="KEGG" id="foc:113218271"/>
<dbReference type="OrthoDB" id="10249612at2759"/>
<proteinExistence type="inferred from homology"/>
<dbReference type="GO" id="GO:0030154">
    <property type="term" value="P:cell differentiation"/>
    <property type="evidence" value="ECO:0007669"/>
    <property type="project" value="UniProtKB-KW"/>
</dbReference>
<evidence type="ECO:0000256" key="5">
    <source>
        <dbReference type="ARBA" id="ARBA00068494"/>
    </source>
</evidence>
<evidence type="ECO:0000256" key="3">
    <source>
        <dbReference type="ARBA" id="ARBA00022782"/>
    </source>
</evidence>
<dbReference type="SUPFAM" id="SSF143724">
    <property type="entry name" value="PHP14-like"/>
    <property type="match status" value="1"/>
</dbReference>
<dbReference type="InterPro" id="IPR007702">
    <property type="entry name" value="Janus"/>
</dbReference>
<comment type="similarity">
    <text evidence="2">Belongs to the janus family.</text>
</comment>
<dbReference type="GO" id="GO:0101006">
    <property type="term" value="F:protein histidine phosphatase activity"/>
    <property type="evidence" value="ECO:0007669"/>
    <property type="project" value="TreeGrafter"/>
</dbReference>
<dbReference type="AlphaFoldDB" id="A0A6J1TM05"/>
<evidence type="ECO:0000256" key="4">
    <source>
        <dbReference type="ARBA" id="ARBA00022928"/>
    </source>
</evidence>
<evidence type="ECO:0000313" key="9">
    <source>
        <dbReference type="RefSeq" id="XP_026294328.1"/>
    </source>
</evidence>
<comment type="function">
    <text evidence="1">JanA and janB regulate somatic sex differentiation.</text>
</comment>
<feature type="binding site" evidence="7">
    <location>
        <position position="43"/>
    </location>
    <ligand>
        <name>substrate</name>
    </ligand>
</feature>
<evidence type="ECO:0000256" key="6">
    <source>
        <dbReference type="PIRSR" id="PIRSR607702-1"/>
    </source>
</evidence>
<feature type="active site" description="Proton acceptor" evidence="6">
    <location>
        <position position="73"/>
    </location>
</feature>
<sequence length="145" mass="16831">MFKISLSTTFSAPKLQQFRLFSVMEEILKSIPTVLIDSEGVFKYVLIKVHRKEEVVDEREKLIVRGFKWGAFHADIYEETQEKIEKLGFETECVGGGRIEHNPAEKKLKVYGYSQGYGRADHEITTNLIKKDYPDYNVSWTNDGY</sequence>
<evidence type="ECO:0000256" key="7">
    <source>
        <dbReference type="PIRSR" id="PIRSR607702-2"/>
    </source>
</evidence>
<dbReference type="Pfam" id="PF05005">
    <property type="entry name" value="Ocnus"/>
    <property type="match status" value="1"/>
</dbReference>
<organism evidence="8 9">
    <name type="scientific">Frankliniella occidentalis</name>
    <name type="common">Western flower thrips</name>
    <name type="synonym">Euthrips occidentalis</name>
    <dbReference type="NCBI Taxonomy" id="133901"/>
    <lineage>
        <taxon>Eukaryota</taxon>
        <taxon>Metazoa</taxon>
        <taxon>Ecdysozoa</taxon>
        <taxon>Arthropoda</taxon>
        <taxon>Hexapoda</taxon>
        <taxon>Insecta</taxon>
        <taxon>Pterygota</taxon>
        <taxon>Neoptera</taxon>
        <taxon>Paraneoptera</taxon>
        <taxon>Thysanoptera</taxon>
        <taxon>Terebrantia</taxon>
        <taxon>Thripoidea</taxon>
        <taxon>Thripidae</taxon>
        <taxon>Frankliniella</taxon>
    </lineage>
</organism>
<dbReference type="GO" id="GO:0007548">
    <property type="term" value="P:sex differentiation"/>
    <property type="evidence" value="ECO:0007669"/>
    <property type="project" value="UniProtKB-KW"/>
</dbReference>
<evidence type="ECO:0000313" key="8">
    <source>
        <dbReference type="Proteomes" id="UP000504606"/>
    </source>
</evidence>
<dbReference type="GeneID" id="113218271"/>
<name>A0A6J1TM05_FRAOC</name>